<sequence>MCSQPVKIQERPACDHEYTPLKEVIMCPPAFFDIKEVINRVQLAHLDEPIDRDKAKSQFYHVVDKLKEYEVQVMLLTPNRQFTDQIFTRDIGFVLGNSLQIAHMKEPIRQGEEKWLEKWLDEKKIPYLKRLDSPIEGGDVLIHGHQLWIGEGDRTTSEAVSSLQNRFPSFEIHSISYPAKYLHLDCILSILSETEAIVYPPAFSSQSYEQIKQNWPDLITVTEEEQFGLAVNILSIGNKTVFSQPRFPRLNDELRRRGYVVEKIDISEIVKSGGAFRCITLPLLRKK</sequence>
<name>A0A7W1XR80_9BACL</name>
<protein>
    <recommendedName>
        <fullName evidence="3">N-Dimethylarginine dimethylaminohydrolase</fullName>
    </recommendedName>
</protein>
<evidence type="ECO:0008006" key="3">
    <source>
        <dbReference type="Google" id="ProtNLM"/>
    </source>
</evidence>
<proteinExistence type="predicted"/>
<evidence type="ECO:0000313" key="2">
    <source>
        <dbReference type="Proteomes" id="UP000538292"/>
    </source>
</evidence>
<accession>A0A7W1XR80</accession>
<dbReference type="EMBL" id="JACEOL010000012">
    <property type="protein sequence ID" value="MBA4601570.1"/>
    <property type="molecule type" value="Genomic_DNA"/>
</dbReference>
<dbReference type="GO" id="GO:0019546">
    <property type="term" value="P:L-arginine deiminase pathway"/>
    <property type="evidence" value="ECO:0007669"/>
    <property type="project" value="TreeGrafter"/>
</dbReference>
<dbReference type="Proteomes" id="UP000538292">
    <property type="component" value="Unassembled WGS sequence"/>
</dbReference>
<evidence type="ECO:0000313" key="1">
    <source>
        <dbReference type="EMBL" id="MBA4601570.1"/>
    </source>
</evidence>
<gene>
    <name evidence="1" type="ORF">H2C83_04385</name>
</gene>
<reference evidence="1 2" key="1">
    <citation type="submission" date="2020-07" db="EMBL/GenBank/DDBJ databases">
        <title>Thermoactinomyces phylogeny.</title>
        <authorList>
            <person name="Dunlap C."/>
        </authorList>
    </citation>
    <scope>NUCLEOTIDE SEQUENCE [LARGE SCALE GENOMIC DNA]</scope>
    <source>
        <strain evidence="1 2">AMNI-1</strain>
    </source>
</reference>
<dbReference type="Gene3D" id="3.75.10.10">
    <property type="entry name" value="L-arginine/glycine Amidinotransferase, Chain A"/>
    <property type="match status" value="1"/>
</dbReference>
<dbReference type="PANTHER" id="PTHR47271:SF2">
    <property type="entry name" value="ARGININE DEIMINASE"/>
    <property type="match status" value="1"/>
</dbReference>
<dbReference type="GO" id="GO:0016990">
    <property type="term" value="F:arginine deiminase activity"/>
    <property type="evidence" value="ECO:0007669"/>
    <property type="project" value="TreeGrafter"/>
</dbReference>
<dbReference type="SUPFAM" id="SSF55909">
    <property type="entry name" value="Pentein"/>
    <property type="match status" value="1"/>
</dbReference>
<keyword evidence="2" id="KW-1185">Reference proteome</keyword>
<organism evidence="1 2">
    <name type="scientific">Thermoactinomyces mirandus</name>
    <dbReference type="NCBI Taxonomy" id="2756294"/>
    <lineage>
        <taxon>Bacteria</taxon>
        <taxon>Bacillati</taxon>
        <taxon>Bacillota</taxon>
        <taxon>Bacilli</taxon>
        <taxon>Bacillales</taxon>
        <taxon>Thermoactinomycetaceae</taxon>
        <taxon>Thermoactinomyces</taxon>
    </lineage>
</organism>
<comment type="caution">
    <text evidence="1">The sequence shown here is derived from an EMBL/GenBank/DDBJ whole genome shotgun (WGS) entry which is preliminary data.</text>
</comment>
<dbReference type="Pfam" id="PF19420">
    <property type="entry name" value="DDAH_eukar"/>
    <property type="match status" value="1"/>
</dbReference>
<dbReference type="PANTHER" id="PTHR47271">
    <property type="entry name" value="ARGININE DEIMINASE"/>
    <property type="match status" value="1"/>
</dbReference>
<dbReference type="RefSeq" id="WP_181738196.1">
    <property type="nucleotide sequence ID" value="NZ_JACEOL010000012.1"/>
</dbReference>
<dbReference type="AlphaFoldDB" id="A0A7W1XR80"/>